<feature type="compositionally biased region" description="Low complexity" evidence="1">
    <location>
        <begin position="232"/>
        <end position="242"/>
    </location>
</feature>
<proteinExistence type="predicted"/>
<dbReference type="Proteomes" id="UP000324585">
    <property type="component" value="Unassembled WGS sequence"/>
</dbReference>
<comment type="caution">
    <text evidence="3">The sequence shown here is derived from an EMBL/GenBank/DDBJ whole genome shotgun (WGS) entry which is preliminary data.</text>
</comment>
<evidence type="ECO:0000256" key="1">
    <source>
        <dbReference type="SAM" id="MobiDB-lite"/>
    </source>
</evidence>
<gene>
    <name evidence="3" type="ORF">FVE85_1951</name>
</gene>
<feature type="region of interest" description="Disordered" evidence="1">
    <location>
        <begin position="207"/>
        <end position="273"/>
    </location>
</feature>
<evidence type="ECO:0000313" key="3">
    <source>
        <dbReference type="EMBL" id="KAA8495796.1"/>
    </source>
</evidence>
<reference evidence="4" key="1">
    <citation type="journal article" date="2019" name="Nat. Commun.">
        <title>Expansion of phycobilisome linker gene families in mesophilic red algae.</title>
        <authorList>
            <person name="Lee J."/>
            <person name="Kim D."/>
            <person name="Bhattacharya D."/>
            <person name="Yoon H.S."/>
        </authorList>
    </citation>
    <scope>NUCLEOTIDE SEQUENCE [LARGE SCALE GENOMIC DNA]</scope>
    <source>
        <strain evidence="4">CCMP 1328</strain>
    </source>
</reference>
<sequence length="354" mass="38024">MKTLLLIFLLFGPKIHCGGPCTLRPSLRVFASLPNLLRSSISRIRSLPKFKVGRAAHCVPSYSRGNGGYKSCVPLFTESSSREKGSTVCFIVPATSDDSMYGAVPFLRSLALTTWKMTCGTIVPSKNHRVPPDGRAKNYCWCQRNQDSGAGCRVLRGIRRQRTLRAKWKAEDKRRQKMAETQNKTLTEQVTGAMNQASETIQNALGLAQPEPTPGEVRKEELENARNAGSEAVNSAANAMGAAKDEANDAVKSDAEQARKDAENAKQTVTDKVDSARQTVAEKMQDALHDAGVKLGVVEPTPEERMQAAGEKTKDAAKDVTAGVTGAATAGVEKVVEVADSARAAVAEAVAPKK</sequence>
<dbReference type="AlphaFoldDB" id="A0A5J4YWU0"/>
<name>A0A5J4YWU0_PORPP</name>
<evidence type="ECO:0000313" key="4">
    <source>
        <dbReference type="Proteomes" id="UP000324585"/>
    </source>
</evidence>
<keyword evidence="4" id="KW-1185">Reference proteome</keyword>
<dbReference type="Gene3D" id="1.20.120.20">
    <property type="entry name" value="Apolipoprotein"/>
    <property type="match status" value="1"/>
</dbReference>
<feature type="chain" id="PRO_5023858872" evidence="2">
    <location>
        <begin position="18"/>
        <end position="354"/>
    </location>
</feature>
<dbReference type="EMBL" id="VRMN01000003">
    <property type="protein sequence ID" value="KAA8495796.1"/>
    <property type="molecule type" value="Genomic_DNA"/>
</dbReference>
<feature type="compositionally biased region" description="Basic and acidic residues" evidence="1">
    <location>
        <begin position="243"/>
        <end position="273"/>
    </location>
</feature>
<feature type="signal peptide" evidence="2">
    <location>
        <begin position="1"/>
        <end position="17"/>
    </location>
</feature>
<evidence type="ECO:0000256" key="2">
    <source>
        <dbReference type="SAM" id="SignalP"/>
    </source>
</evidence>
<keyword evidence="2" id="KW-0732">Signal</keyword>
<organism evidence="3 4">
    <name type="scientific">Porphyridium purpureum</name>
    <name type="common">Red alga</name>
    <name type="synonym">Porphyridium cruentum</name>
    <dbReference type="NCBI Taxonomy" id="35688"/>
    <lineage>
        <taxon>Eukaryota</taxon>
        <taxon>Rhodophyta</taxon>
        <taxon>Bangiophyceae</taxon>
        <taxon>Porphyridiales</taxon>
        <taxon>Porphyridiaceae</taxon>
        <taxon>Porphyridium</taxon>
    </lineage>
</organism>
<protein>
    <submittedName>
        <fullName evidence="3">Uncharacterized protein</fullName>
    </submittedName>
</protein>
<accession>A0A5J4YWU0</accession>